<accession>A0AAJ0MBZ4</accession>
<evidence type="ECO:0000313" key="3">
    <source>
        <dbReference type="Proteomes" id="UP001275084"/>
    </source>
</evidence>
<dbReference type="AlphaFoldDB" id="A0AAJ0MBZ4"/>
<reference evidence="2" key="1">
    <citation type="journal article" date="2023" name="Mol. Phylogenet. Evol.">
        <title>Genome-scale phylogeny and comparative genomics of the fungal order Sordariales.</title>
        <authorList>
            <person name="Hensen N."/>
            <person name="Bonometti L."/>
            <person name="Westerberg I."/>
            <person name="Brannstrom I.O."/>
            <person name="Guillou S."/>
            <person name="Cros-Aarteil S."/>
            <person name="Calhoun S."/>
            <person name="Haridas S."/>
            <person name="Kuo A."/>
            <person name="Mondo S."/>
            <person name="Pangilinan J."/>
            <person name="Riley R."/>
            <person name="LaButti K."/>
            <person name="Andreopoulos B."/>
            <person name="Lipzen A."/>
            <person name="Chen C."/>
            <person name="Yan M."/>
            <person name="Daum C."/>
            <person name="Ng V."/>
            <person name="Clum A."/>
            <person name="Steindorff A."/>
            <person name="Ohm R.A."/>
            <person name="Martin F."/>
            <person name="Silar P."/>
            <person name="Natvig D.O."/>
            <person name="Lalanne C."/>
            <person name="Gautier V."/>
            <person name="Ament-Velasquez S.L."/>
            <person name="Kruys A."/>
            <person name="Hutchinson M.I."/>
            <person name="Powell A.J."/>
            <person name="Barry K."/>
            <person name="Miller A.N."/>
            <person name="Grigoriev I.V."/>
            <person name="Debuchy R."/>
            <person name="Gladieux P."/>
            <person name="Hiltunen Thoren M."/>
            <person name="Johannesson H."/>
        </authorList>
    </citation>
    <scope>NUCLEOTIDE SEQUENCE</scope>
    <source>
        <strain evidence="2">CBS 955.72</strain>
    </source>
</reference>
<proteinExistence type="predicted"/>
<evidence type="ECO:0000313" key="2">
    <source>
        <dbReference type="EMBL" id="KAK3348670.1"/>
    </source>
</evidence>
<gene>
    <name evidence="2" type="ORF">B0T25DRAFT_623765</name>
</gene>
<feature type="compositionally biased region" description="Pro residues" evidence="1">
    <location>
        <begin position="165"/>
        <end position="176"/>
    </location>
</feature>
<protein>
    <submittedName>
        <fullName evidence="2">Uncharacterized protein</fullName>
    </submittedName>
</protein>
<reference evidence="2" key="2">
    <citation type="submission" date="2023-06" db="EMBL/GenBank/DDBJ databases">
        <authorList>
            <consortium name="Lawrence Berkeley National Laboratory"/>
            <person name="Haridas S."/>
            <person name="Hensen N."/>
            <person name="Bonometti L."/>
            <person name="Westerberg I."/>
            <person name="Brannstrom I.O."/>
            <person name="Guillou S."/>
            <person name="Cros-Aarteil S."/>
            <person name="Calhoun S."/>
            <person name="Kuo A."/>
            <person name="Mondo S."/>
            <person name="Pangilinan J."/>
            <person name="Riley R."/>
            <person name="Labutti K."/>
            <person name="Andreopoulos B."/>
            <person name="Lipzen A."/>
            <person name="Chen C."/>
            <person name="Yanf M."/>
            <person name="Daum C."/>
            <person name="Ng V."/>
            <person name="Clum A."/>
            <person name="Steindorff A."/>
            <person name="Ohm R."/>
            <person name="Martin F."/>
            <person name="Silar P."/>
            <person name="Natvig D."/>
            <person name="Lalanne C."/>
            <person name="Gautier V."/>
            <person name="Ament-Velasquez S.L."/>
            <person name="Kruys A."/>
            <person name="Hutchinson M.I."/>
            <person name="Powell A.J."/>
            <person name="Barry K."/>
            <person name="Miller A.N."/>
            <person name="Grigoriev I.V."/>
            <person name="Debuchy R."/>
            <person name="Gladieux P."/>
            <person name="Thoren M.H."/>
            <person name="Johannesson H."/>
        </authorList>
    </citation>
    <scope>NUCLEOTIDE SEQUENCE</scope>
    <source>
        <strain evidence="2">CBS 955.72</strain>
    </source>
</reference>
<feature type="compositionally biased region" description="Polar residues" evidence="1">
    <location>
        <begin position="226"/>
        <end position="237"/>
    </location>
</feature>
<organism evidence="2 3">
    <name type="scientific">Lasiosphaeria hispida</name>
    <dbReference type="NCBI Taxonomy" id="260671"/>
    <lineage>
        <taxon>Eukaryota</taxon>
        <taxon>Fungi</taxon>
        <taxon>Dikarya</taxon>
        <taxon>Ascomycota</taxon>
        <taxon>Pezizomycotina</taxon>
        <taxon>Sordariomycetes</taxon>
        <taxon>Sordariomycetidae</taxon>
        <taxon>Sordariales</taxon>
        <taxon>Lasiosphaeriaceae</taxon>
        <taxon>Lasiosphaeria</taxon>
    </lineage>
</organism>
<name>A0AAJ0MBZ4_9PEZI</name>
<dbReference type="EMBL" id="JAUIQD010000005">
    <property type="protein sequence ID" value="KAK3348670.1"/>
    <property type="molecule type" value="Genomic_DNA"/>
</dbReference>
<feature type="compositionally biased region" description="Polar residues" evidence="1">
    <location>
        <begin position="152"/>
        <end position="164"/>
    </location>
</feature>
<feature type="compositionally biased region" description="Polar residues" evidence="1">
    <location>
        <begin position="202"/>
        <end position="218"/>
    </location>
</feature>
<comment type="caution">
    <text evidence="2">The sequence shown here is derived from an EMBL/GenBank/DDBJ whole genome shotgun (WGS) entry which is preliminary data.</text>
</comment>
<evidence type="ECO:0000256" key="1">
    <source>
        <dbReference type="SAM" id="MobiDB-lite"/>
    </source>
</evidence>
<feature type="compositionally biased region" description="Basic and acidic residues" evidence="1">
    <location>
        <begin position="251"/>
        <end position="262"/>
    </location>
</feature>
<feature type="compositionally biased region" description="Basic residues" evidence="1">
    <location>
        <begin position="287"/>
        <end position="302"/>
    </location>
</feature>
<dbReference type="Proteomes" id="UP001275084">
    <property type="component" value="Unassembled WGS sequence"/>
</dbReference>
<feature type="region of interest" description="Disordered" evidence="1">
    <location>
        <begin position="152"/>
        <end position="302"/>
    </location>
</feature>
<keyword evidence="3" id="KW-1185">Reference proteome</keyword>
<sequence>MAFSSLVFLMPPLPNKRVNGWETDDSQSVQVSLALPRDGGFALIVPWVLSDNDESVPWPTSSAHMSFAGPVDLDMFHIKEDAWPEMLNKTAVFIKLGSYLLPENDRPPYKGVHVCHVLLLFPLEQQLGLWIVCSGQILGVLNHELIQGPQSALSAHNAPTSAPSNPVPESPTPAWPAGPGGFASRNPFSSPSRGQKVPLPQNVGSPTLETTKHSQPQATEPPASAGGQQTPRDTMTTAIDPVTVLSSNHNVTEHGSDVKQLLDDQLASTSATPIHKRKAPGSPGSGRSKRTTAGKRRAQLYD</sequence>